<dbReference type="InterPro" id="IPR006115">
    <property type="entry name" value="6PGDH_NADP-bd"/>
</dbReference>
<evidence type="ECO:0000256" key="1">
    <source>
        <dbReference type="ARBA" id="ARBA00009080"/>
    </source>
</evidence>
<feature type="domain" description="6-phosphogluconate dehydrogenase NADP-binding" evidence="7">
    <location>
        <begin position="4"/>
        <end position="156"/>
    </location>
</feature>
<dbReference type="Gene3D" id="3.40.50.720">
    <property type="entry name" value="NAD(P)-binding Rossmann-like Domain"/>
    <property type="match status" value="1"/>
</dbReference>
<evidence type="ECO:0000256" key="6">
    <source>
        <dbReference type="RuleBase" id="RU910714"/>
    </source>
</evidence>
<dbReference type="FunFam" id="1.10.1040.10:FF:000006">
    <property type="entry name" value="3-hydroxyisobutyrate dehydrogenase"/>
    <property type="match status" value="1"/>
</dbReference>
<reference evidence="9 10" key="1">
    <citation type="journal article" date="2016" name="Front. Microbiol.">
        <title>Genomic Resource of Rice Seed Associated Bacteria.</title>
        <authorList>
            <person name="Midha S."/>
            <person name="Bansal K."/>
            <person name="Sharma S."/>
            <person name="Kumar N."/>
            <person name="Patil P.P."/>
            <person name="Chaudhry V."/>
            <person name="Patil P.B."/>
        </authorList>
    </citation>
    <scope>NUCLEOTIDE SEQUENCE [LARGE SCALE GENOMIC DNA]</scope>
    <source>
        <strain evidence="9 10">NS226</strain>
    </source>
</reference>
<comment type="catalytic activity">
    <reaction evidence="6">
        <text>3-hydroxy-2-methylpropanoate + NAD(+) = 2-methyl-3-oxopropanoate + NADH + H(+)</text>
        <dbReference type="Rhea" id="RHEA:17681"/>
        <dbReference type="ChEBI" id="CHEBI:11805"/>
        <dbReference type="ChEBI" id="CHEBI:15378"/>
        <dbReference type="ChEBI" id="CHEBI:57540"/>
        <dbReference type="ChEBI" id="CHEBI:57700"/>
        <dbReference type="ChEBI" id="CHEBI:57945"/>
        <dbReference type="EC" id="1.1.1.31"/>
    </reaction>
</comment>
<dbReference type="STRING" id="401562.NS365_21835"/>
<dbReference type="Pfam" id="PF14833">
    <property type="entry name" value="NAD_binding_11"/>
    <property type="match status" value="1"/>
</dbReference>
<dbReference type="EC" id="1.1.1.31" evidence="6"/>
<evidence type="ECO:0000259" key="8">
    <source>
        <dbReference type="Pfam" id="PF14833"/>
    </source>
</evidence>
<keyword evidence="2 6" id="KW-0101">Branched-chain amino acid catabolism</keyword>
<evidence type="ECO:0000313" key="9">
    <source>
        <dbReference type="EMBL" id="KTQ97138.1"/>
    </source>
</evidence>
<dbReference type="InterPro" id="IPR011548">
    <property type="entry name" value="HIBADH"/>
</dbReference>
<dbReference type="SUPFAM" id="SSF51735">
    <property type="entry name" value="NAD(P)-binding Rossmann-fold domains"/>
    <property type="match status" value="1"/>
</dbReference>
<keyword evidence="4 6" id="KW-0520">NAD</keyword>
<name>A0A175RBG6_9HYPH</name>
<proteinExistence type="inferred from homology"/>
<feature type="active site" evidence="5">
    <location>
        <position position="166"/>
    </location>
</feature>
<dbReference type="PANTHER" id="PTHR22981">
    <property type="entry name" value="3-HYDROXYISOBUTYRATE DEHYDROGENASE-RELATED"/>
    <property type="match status" value="1"/>
</dbReference>
<dbReference type="SUPFAM" id="SSF48179">
    <property type="entry name" value="6-phosphogluconate dehydrogenase C-terminal domain-like"/>
    <property type="match status" value="1"/>
</dbReference>
<dbReference type="InterPro" id="IPR013328">
    <property type="entry name" value="6PGD_dom2"/>
</dbReference>
<dbReference type="GO" id="GO:0051287">
    <property type="term" value="F:NAD binding"/>
    <property type="evidence" value="ECO:0007669"/>
    <property type="project" value="InterPro"/>
</dbReference>
<evidence type="ECO:0000313" key="10">
    <source>
        <dbReference type="Proteomes" id="UP000078272"/>
    </source>
</evidence>
<dbReference type="OrthoDB" id="9812907at2"/>
<dbReference type="GO" id="GO:0050661">
    <property type="term" value="F:NADP binding"/>
    <property type="evidence" value="ECO:0007669"/>
    <property type="project" value="InterPro"/>
</dbReference>
<evidence type="ECO:0000256" key="2">
    <source>
        <dbReference type="ARBA" id="ARBA00022456"/>
    </source>
</evidence>
<dbReference type="AlphaFoldDB" id="A0A175RBG6"/>
<feature type="domain" description="3-hydroxyisobutyrate dehydrogenase-like NAD-binding" evidence="8">
    <location>
        <begin position="160"/>
        <end position="286"/>
    </location>
</feature>
<evidence type="ECO:0000259" key="7">
    <source>
        <dbReference type="Pfam" id="PF03446"/>
    </source>
</evidence>
<evidence type="ECO:0000256" key="3">
    <source>
        <dbReference type="ARBA" id="ARBA00023002"/>
    </source>
</evidence>
<evidence type="ECO:0000256" key="4">
    <source>
        <dbReference type="ARBA" id="ARBA00023027"/>
    </source>
</evidence>
<dbReference type="UniPathway" id="UPA00362"/>
<comment type="pathway">
    <text evidence="6">Amino-acid degradation; L-valine degradation.</text>
</comment>
<gene>
    <name evidence="9" type="ORF">NS226_05310</name>
</gene>
<comment type="caution">
    <text evidence="9">The sequence shown here is derived from an EMBL/GenBank/DDBJ whole genome shotgun (WGS) entry which is preliminary data.</text>
</comment>
<dbReference type="EMBL" id="LDPZ01000011">
    <property type="protein sequence ID" value="KTQ97138.1"/>
    <property type="molecule type" value="Genomic_DNA"/>
</dbReference>
<dbReference type="PIRSF" id="PIRSF000103">
    <property type="entry name" value="HIBADH"/>
    <property type="match status" value="1"/>
</dbReference>
<dbReference type="InterPro" id="IPR036291">
    <property type="entry name" value="NAD(P)-bd_dom_sf"/>
</dbReference>
<dbReference type="Pfam" id="PF03446">
    <property type="entry name" value="NAD_binding_2"/>
    <property type="match status" value="1"/>
</dbReference>
<protein>
    <recommendedName>
        <fullName evidence="6">3-hydroxyisobutyrate dehydrogenase</fullName>
        <shortName evidence="6">HIBADH</shortName>
        <ecNumber evidence="6">1.1.1.31</ecNumber>
    </recommendedName>
</protein>
<dbReference type="PROSITE" id="PS00895">
    <property type="entry name" value="3_HYDROXYISOBUT_DH"/>
    <property type="match status" value="1"/>
</dbReference>
<dbReference type="GO" id="GO:0008442">
    <property type="term" value="F:3-hydroxyisobutyrate dehydrogenase activity"/>
    <property type="evidence" value="ECO:0007669"/>
    <property type="project" value="UniProtKB-EC"/>
</dbReference>
<dbReference type="InterPro" id="IPR015815">
    <property type="entry name" value="HIBADH-related"/>
</dbReference>
<dbReference type="Gene3D" id="1.10.1040.10">
    <property type="entry name" value="N-(1-d-carboxylethyl)-l-norvaline Dehydrogenase, domain 2"/>
    <property type="match status" value="1"/>
</dbReference>
<dbReference type="GO" id="GO:0006574">
    <property type="term" value="P:L-valine catabolic process"/>
    <property type="evidence" value="ECO:0007669"/>
    <property type="project" value="UniProtKB-UniPathway"/>
</dbReference>
<dbReference type="InterPro" id="IPR002204">
    <property type="entry name" value="3-OH-isobutyrate_DH-rel_CS"/>
</dbReference>
<comment type="similarity">
    <text evidence="1 6">Belongs to the HIBADH-related family.</text>
</comment>
<dbReference type="NCBIfam" id="TIGR01692">
    <property type="entry name" value="HIBADH"/>
    <property type="match status" value="1"/>
</dbReference>
<dbReference type="RefSeq" id="WP_058634113.1">
    <property type="nucleotide sequence ID" value="NZ_LDPZ01000011.1"/>
</dbReference>
<evidence type="ECO:0000256" key="5">
    <source>
        <dbReference type="PIRSR" id="PIRSR000103-1"/>
    </source>
</evidence>
<dbReference type="Proteomes" id="UP000078272">
    <property type="component" value="Unassembled WGS sequence"/>
</dbReference>
<sequence length="297" mass="29975">MTLFAFIGLGNMGGPMAANLVKAGHVVRGFDAVPEAVARAAERGIQPAATLREAVEGADAIVTMLPNGALVLEVWRELAGLVGEGVVVMDSSTIDVESACAAHALLPRCLTVDAPVSGGTSGAEAGTLSFMLGGEGAAIEAARPLLQPMAGRLIPCGGPGAGQAAKLCNNMLLGISMIGAAEAFLLGERLGLDRQALFDVLSTSSGQCWSVNTYCPVPGPVPASPANRDYAPGFATALMLKDLRLATQAAEASAAPTPLGSAARDLFEAFGAAGGGGRDFSAIIEFLRTQALPSEAS</sequence>
<dbReference type="PANTHER" id="PTHR22981:SF7">
    <property type="entry name" value="3-HYDROXYISOBUTYRATE DEHYDROGENASE, MITOCHONDRIAL"/>
    <property type="match status" value="1"/>
</dbReference>
<accession>A0A175RBG6</accession>
<dbReference type="InterPro" id="IPR008927">
    <property type="entry name" value="6-PGluconate_DH-like_C_sf"/>
</dbReference>
<organism evidence="9 10">
    <name type="scientific">Aureimonas ureilytica</name>
    <dbReference type="NCBI Taxonomy" id="401562"/>
    <lineage>
        <taxon>Bacteria</taxon>
        <taxon>Pseudomonadati</taxon>
        <taxon>Pseudomonadota</taxon>
        <taxon>Alphaproteobacteria</taxon>
        <taxon>Hyphomicrobiales</taxon>
        <taxon>Aurantimonadaceae</taxon>
        <taxon>Aureimonas</taxon>
    </lineage>
</organism>
<keyword evidence="3 6" id="KW-0560">Oxidoreductase</keyword>
<dbReference type="PATRIC" id="fig|401562.3.peg.305"/>
<dbReference type="InterPro" id="IPR029154">
    <property type="entry name" value="HIBADH-like_NADP-bd"/>
</dbReference>